<protein>
    <recommendedName>
        <fullName evidence="4">Lytic murein transglycosylase</fullName>
    </recommendedName>
</protein>
<feature type="region of interest" description="Disordered" evidence="1">
    <location>
        <begin position="12"/>
        <end position="35"/>
    </location>
</feature>
<proteinExistence type="predicted"/>
<dbReference type="EMBL" id="NWSY01000004">
    <property type="protein sequence ID" value="PDT24527.1"/>
    <property type="molecule type" value="Genomic_DNA"/>
</dbReference>
<name>A0ABX4JWN0_9HYPH</name>
<organism evidence="2 3">
    <name type="scientific">Rhizobium hidalgonense</name>
    <dbReference type="NCBI Taxonomy" id="1538159"/>
    <lineage>
        <taxon>Bacteria</taxon>
        <taxon>Pseudomonadati</taxon>
        <taxon>Pseudomonadota</taxon>
        <taxon>Alphaproteobacteria</taxon>
        <taxon>Hyphomicrobiales</taxon>
        <taxon>Rhizobiaceae</taxon>
        <taxon>Rhizobium/Agrobacterium group</taxon>
        <taxon>Rhizobium</taxon>
    </lineage>
</organism>
<reference evidence="2 3" key="1">
    <citation type="submission" date="2017-09" db="EMBL/GenBank/DDBJ databases">
        <title>Comparative genomics of rhizobia isolated from Phaseolus vulgaris in China.</title>
        <authorList>
            <person name="Tong W."/>
        </authorList>
    </citation>
    <scope>NUCLEOTIDE SEQUENCE [LARGE SCALE GENOMIC DNA]</scope>
    <source>
        <strain evidence="2 3">FH14</strain>
    </source>
</reference>
<evidence type="ECO:0000313" key="3">
    <source>
        <dbReference type="Proteomes" id="UP000219914"/>
    </source>
</evidence>
<keyword evidence="3" id="KW-1185">Reference proteome</keyword>
<dbReference type="Proteomes" id="UP000219914">
    <property type="component" value="Unassembled WGS sequence"/>
</dbReference>
<evidence type="ECO:0000313" key="2">
    <source>
        <dbReference type="EMBL" id="PDT24527.1"/>
    </source>
</evidence>
<feature type="region of interest" description="Disordered" evidence="1">
    <location>
        <begin position="54"/>
        <end position="81"/>
    </location>
</feature>
<comment type="caution">
    <text evidence="2">The sequence shown here is derived from an EMBL/GenBank/DDBJ whole genome shotgun (WGS) entry which is preliminary data.</text>
</comment>
<evidence type="ECO:0000256" key="1">
    <source>
        <dbReference type="SAM" id="MobiDB-lite"/>
    </source>
</evidence>
<evidence type="ECO:0008006" key="4">
    <source>
        <dbReference type="Google" id="ProtNLM"/>
    </source>
</evidence>
<accession>A0ABX4JWN0</accession>
<sequence>MVCGVATPLCPAGHLPHKGGDRQDAPASRNLGRAPSGLDHLRCLIWARGSPQPISPLVGEMPGRAEGGIAPSTAHAESRPA</sequence>
<gene>
    <name evidence="2" type="ORF">CO674_06355</name>
</gene>